<evidence type="ECO:0000256" key="1">
    <source>
        <dbReference type="ARBA" id="ARBA00004418"/>
    </source>
</evidence>
<dbReference type="GO" id="GO:0030288">
    <property type="term" value="C:outer membrane-bounded periplasmic space"/>
    <property type="evidence" value="ECO:0007669"/>
    <property type="project" value="UniProtKB-ARBA"/>
</dbReference>
<dbReference type="PIRSF" id="PIRSF002741">
    <property type="entry name" value="MppA"/>
    <property type="match status" value="1"/>
</dbReference>
<dbReference type="CDD" id="cd08498">
    <property type="entry name" value="PBP2_NikA_DppA_OppA_like_2"/>
    <property type="match status" value="1"/>
</dbReference>
<evidence type="ECO:0000259" key="6">
    <source>
        <dbReference type="Pfam" id="PF00496"/>
    </source>
</evidence>
<evidence type="ECO:0000313" key="8">
    <source>
        <dbReference type="Proteomes" id="UP001238334"/>
    </source>
</evidence>
<gene>
    <name evidence="7" type="ORF">QPJ95_02495</name>
</gene>
<dbReference type="SUPFAM" id="SSF53850">
    <property type="entry name" value="Periplasmic binding protein-like II"/>
    <property type="match status" value="1"/>
</dbReference>
<keyword evidence="4 5" id="KW-0732">Signal</keyword>
<feature type="chain" id="PRO_5040808212" evidence="5">
    <location>
        <begin position="24"/>
        <end position="523"/>
    </location>
</feature>
<dbReference type="InterPro" id="IPR000914">
    <property type="entry name" value="SBP_5_dom"/>
</dbReference>
<comment type="similarity">
    <text evidence="2">Belongs to the bacterial solute-binding protein 5 family.</text>
</comment>
<feature type="domain" description="Solute-binding protein family 5" evidence="6">
    <location>
        <begin position="68"/>
        <end position="438"/>
    </location>
</feature>
<dbReference type="InterPro" id="IPR039424">
    <property type="entry name" value="SBP_5"/>
</dbReference>
<feature type="signal peptide" evidence="5">
    <location>
        <begin position="1"/>
        <end position="23"/>
    </location>
</feature>
<dbReference type="Gene3D" id="3.10.105.10">
    <property type="entry name" value="Dipeptide-binding Protein, Domain 3"/>
    <property type="match status" value="1"/>
</dbReference>
<reference evidence="7 8" key="1">
    <citation type="submission" date="2023-06" db="EMBL/GenBank/DDBJ databases">
        <title>Parasedimentitalea psychrophila sp. nov., a psychrophilic bacterium isolated from deep-sea sediment.</title>
        <authorList>
            <person name="Li A."/>
        </authorList>
    </citation>
    <scope>NUCLEOTIDE SEQUENCE [LARGE SCALE GENOMIC DNA]</scope>
    <source>
        <strain evidence="7 8">QS115</strain>
    </source>
</reference>
<sequence length="523" mass="56830">MKTSGLVLAAVSAMALNVGGASAETFRLGSSGDLYGMDPHSMTDSFTVAFLHHVYEPLVRYDASLGTEPALATEWEWVSETTARYHLREGVTFHDGQEFTAEDVVASINRAIHPDSPVRGNMAGVIGAVAVDDFTVDITLEGPSPLLNNYLTNIYIMDRGWLEEHDSLDPIDAQKGEEGYTTSNANGTGPFILKSRTPDAKTVLTVNEGWWDEPVHNLTQIELNPINSDATRVAALLSGELDMIFPSPLQDARRIAGTDGIKVMQAPGLRTIMMGFNLSDTLNNSDADGNPLKDLRVRQAIAESISYDLLHEKIMRGTSRSAGTLVAPDVSGFDAEVDAISAYDPEAAKAKLAEAGYADGFRLAMNCPNDRYVNDAEICQALSAMMARVGIEVALTTETKSLHFQRARAGETDMFMLGWATLPMLDGFSVLSAMLHTPEGQYGTWNPGGYSNPEVDRLTTAVAVELDADKRVEMTIAALKIADDELAWLPLHQQPLSWAARDVVEIPQTADDKPRLWLAQIAN</sequence>
<dbReference type="EMBL" id="CP127247">
    <property type="protein sequence ID" value="WIY25825.1"/>
    <property type="molecule type" value="Genomic_DNA"/>
</dbReference>
<dbReference type="InterPro" id="IPR030678">
    <property type="entry name" value="Peptide/Ni-bd"/>
</dbReference>
<dbReference type="AlphaFoldDB" id="A0A9Y2L0P4"/>
<proteinExistence type="inferred from homology"/>
<dbReference type="Gene3D" id="3.90.76.10">
    <property type="entry name" value="Dipeptide-binding Protein, Domain 1"/>
    <property type="match status" value="1"/>
</dbReference>
<dbReference type="PANTHER" id="PTHR30290">
    <property type="entry name" value="PERIPLASMIC BINDING COMPONENT OF ABC TRANSPORTER"/>
    <property type="match status" value="1"/>
</dbReference>
<dbReference type="GO" id="GO:0015833">
    <property type="term" value="P:peptide transport"/>
    <property type="evidence" value="ECO:0007669"/>
    <property type="project" value="TreeGrafter"/>
</dbReference>
<dbReference type="Proteomes" id="UP001238334">
    <property type="component" value="Chromosome"/>
</dbReference>
<comment type="subcellular location">
    <subcellularLocation>
        <location evidence="1">Periplasm</location>
    </subcellularLocation>
</comment>
<dbReference type="KEGG" id="ppso:QPJ95_02495"/>
<dbReference type="Gene3D" id="3.40.190.10">
    <property type="entry name" value="Periplasmic binding protein-like II"/>
    <property type="match status" value="1"/>
</dbReference>
<organism evidence="7 8">
    <name type="scientific">Parasedimentitalea psychrophila</name>
    <dbReference type="NCBI Taxonomy" id="2997337"/>
    <lineage>
        <taxon>Bacteria</taxon>
        <taxon>Pseudomonadati</taxon>
        <taxon>Pseudomonadota</taxon>
        <taxon>Alphaproteobacteria</taxon>
        <taxon>Rhodobacterales</taxon>
        <taxon>Paracoccaceae</taxon>
        <taxon>Parasedimentitalea</taxon>
    </lineage>
</organism>
<accession>A0A9Y2L0P4</accession>
<dbReference type="RefSeq" id="WP_270918244.1">
    <property type="nucleotide sequence ID" value="NZ_CP127247.1"/>
</dbReference>
<dbReference type="GO" id="GO:1904680">
    <property type="term" value="F:peptide transmembrane transporter activity"/>
    <property type="evidence" value="ECO:0007669"/>
    <property type="project" value="TreeGrafter"/>
</dbReference>
<evidence type="ECO:0000256" key="5">
    <source>
        <dbReference type="SAM" id="SignalP"/>
    </source>
</evidence>
<dbReference type="PANTHER" id="PTHR30290:SF9">
    <property type="entry name" value="OLIGOPEPTIDE-BINDING PROTEIN APPA"/>
    <property type="match status" value="1"/>
</dbReference>
<name>A0A9Y2L0P4_9RHOB</name>
<evidence type="ECO:0000256" key="4">
    <source>
        <dbReference type="ARBA" id="ARBA00022729"/>
    </source>
</evidence>
<dbReference type="Pfam" id="PF00496">
    <property type="entry name" value="SBP_bac_5"/>
    <property type="match status" value="1"/>
</dbReference>
<keyword evidence="3" id="KW-0813">Transport</keyword>
<dbReference type="GO" id="GO:0043190">
    <property type="term" value="C:ATP-binding cassette (ABC) transporter complex"/>
    <property type="evidence" value="ECO:0007669"/>
    <property type="project" value="InterPro"/>
</dbReference>
<evidence type="ECO:0000256" key="2">
    <source>
        <dbReference type="ARBA" id="ARBA00005695"/>
    </source>
</evidence>
<keyword evidence="8" id="KW-1185">Reference proteome</keyword>
<evidence type="ECO:0000313" key="7">
    <source>
        <dbReference type="EMBL" id="WIY25825.1"/>
    </source>
</evidence>
<protein>
    <submittedName>
        <fullName evidence="7">ABC transporter substrate-binding protein</fullName>
    </submittedName>
</protein>
<evidence type="ECO:0000256" key="3">
    <source>
        <dbReference type="ARBA" id="ARBA00022448"/>
    </source>
</evidence>